<dbReference type="HAMAP" id="MF_01302_B">
    <property type="entry name" value="Ribosomal_uS8_B"/>
    <property type="match status" value="1"/>
</dbReference>
<gene>
    <name evidence="7" type="primary">rpsH</name>
    <name evidence="9" type="ORF">A3J64_01420</name>
</gene>
<comment type="similarity">
    <text evidence="1 7 8">Belongs to the universal ribosomal protein uS8 family.</text>
</comment>
<protein>
    <recommendedName>
        <fullName evidence="6 7">Small ribosomal subunit protein uS8</fullName>
    </recommendedName>
</protein>
<dbReference type="GO" id="GO:0003735">
    <property type="term" value="F:structural constituent of ribosome"/>
    <property type="evidence" value="ECO:0007669"/>
    <property type="project" value="InterPro"/>
</dbReference>
<evidence type="ECO:0000256" key="7">
    <source>
        <dbReference type="HAMAP-Rule" id="MF_01302"/>
    </source>
</evidence>
<evidence type="ECO:0000256" key="3">
    <source>
        <dbReference type="ARBA" id="ARBA00022884"/>
    </source>
</evidence>
<keyword evidence="4 7" id="KW-0689">Ribosomal protein</keyword>
<organism evidence="9 10">
    <name type="scientific">Candidatus Portnoybacteria bacterium RIFCSPHIGHO2_12_FULL_38_9</name>
    <dbReference type="NCBI Taxonomy" id="1801997"/>
    <lineage>
        <taxon>Bacteria</taxon>
        <taxon>Candidatus Portnoyibacteriota</taxon>
    </lineage>
</organism>
<keyword evidence="3 7" id="KW-0694">RNA-binding</keyword>
<keyword evidence="5 7" id="KW-0687">Ribonucleoprotein</keyword>
<name>A0A1G2FGR6_9BACT</name>
<evidence type="ECO:0000256" key="8">
    <source>
        <dbReference type="RuleBase" id="RU003660"/>
    </source>
</evidence>
<evidence type="ECO:0000313" key="9">
    <source>
        <dbReference type="EMBL" id="OGZ37274.1"/>
    </source>
</evidence>
<evidence type="ECO:0000256" key="2">
    <source>
        <dbReference type="ARBA" id="ARBA00022730"/>
    </source>
</evidence>
<dbReference type="GO" id="GO:0019843">
    <property type="term" value="F:rRNA binding"/>
    <property type="evidence" value="ECO:0007669"/>
    <property type="project" value="UniProtKB-UniRule"/>
</dbReference>
<evidence type="ECO:0000256" key="1">
    <source>
        <dbReference type="ARBA" id="ARBA00006471"/>
    </source>
</evidence>
<dbReference type="Gene3D" id="3.30.1370.30">
    <property type="match status" value="1"/>
</dbReference>
<dbReference type="InterPro" id="IPR035987">
    <property type="entry name" value="Ribosomal_uS8_sf"/>
</dbReference>
<sequence>MTDPISDMLTRIRNAQAALHQTVIVPFSQLKFNLVKILEKEGFINEVSVRGRKVKKNIEIKLKYEKNQPIISGLKRVSKPGQRIYAAKDEIRPIRQGYGLAVISTSQGLMTDKEARIKKLGGEIICEIW</sequence>
<dbReference type="Proteomes" id="UP000177061">
    <property type="component" value="Unassembled WGS sequence"/>
</dbReference>
<dbReference type="InterPro" id="IPR047863">
    <property type="entry name" value="Ribosomal_uS8_CS"/>
</dbReference>
<accession>A0A1G2FGR6</accession>
<dbReference type="FunFam" id="3.30.1490.10:FF:000001">
    <property type="entry name" value="30S ribosomal protein S8"/>
    <property type="match status" value="1"/>
</dbReference>
<comment type="subunit">
    <text evidence="7">Part of the 30S ribosomal subunit. Contacts proteins S5 and S12.</text>
</comment>
<dbReference type="GO" id="GO:1990904">
    <property type="term" value="C:ribonucleoprotein complex"/>
    <property type="evidence" value="ECO:0007669"/>
    <property type="project" value="UniProtKB-KW"/>
</dbReference>
<dbReference type="PROSITE" id="PS00053">
    <property type="entry name" value="RIBOSOMAL_S8"/>
    <property type="match status" value="1"/>
</dbReference>
<dbReference type="Pfam" id="PF00410">
    <property type="entry name" value="Ribosomal_S8"/>
    <property type="match status" value="1"/>
</dbReference>
<evidence type="ECO:0000256" key="4">
    <source>
        <dbReference type="ARBA" id="ARBA00022980"/>
    </source>
</evidence>
<dbReference type="STRING" id="1801997.A3J64_01420"/>
<evidence type="ECO:0000256" key="6">
    <source>
        <dbReference type="ARBA" id="ARBA00035258"/>
    </source>
</evidence>
<comment type="caution">
    <text evidence="9">The sequence shown here is derived from an EMBL/GenBank/DDBJ whole genome shotgun (WGS) entry which is preliminary data.</text>
</comment>
<dbReference type="PANTHER" id="PTHR11758">
    <property type="entry name" value="40S RIBOSOMAL PROTEIN S15A"/>
    <property type="match status" value="1"/>
</dbReference>
<proteinExistence type="inferred from homology"/>
<dbReference type="Gene3D" id="3.30.1490.10">
    <property type="match status" value="1"/>
</dbReference>
<dbReference type="InterPro" id="IPR000630">
    <property type="entry name" value="Ribosomal_uS8"/>
</dbReference>
<dbReference type="SUPFAM" id="SSF56047">
    <property type="entry name" value="Ribosomal protein S8"/>
    <property type="match status" value="1"/>
</dbReference>
<evidence type="ECO:0000313" key="10">
    <source>
        <dbReference type="Proteomes" id="UP000177061"/>
    </source>
</evidence>
<dbReference type="GO" id="GO:0005737">
    <property type="term" value="C:cytoplasm"/>
    <property type="evidence" value="ECO:0007669"/>
    <property type="project" value="UniProtKB-ARBA"/>
</dbReference>
<dbReference type="EMBL" id="MHNB01000013">
    <property type="protein sequence ID" value="OGZ37274.1"/>
    <property type="molecule type" value="Genomic_DNA"/>
</dbReference>
<dbReference type="GO" id="GO:0006412">
    <property type="term" value="P:translation"/>
    <property type="evidence" value="ECO:0007669"/>
    <property type="project" value="UniProtKB-UniRule"/>
</dbReference>
<dbReference type="GO" id="GO:0005840">
    <property type="term" value="C:ribosome"/>
    <property type="evidence" value="ECO:0007669"/>
    <property type="project" value="UniProtKB-KW"/>
</dbReference>
<comment type="function">
    <text evidence="7">One of the primary rRNA binding proteins, it binds directly to 16S rRNA central domain where it helps coordinate assembly of the platform of the 30S subunit.</text>
</comment>
<dbReference type="NCBIfam" id="NF001109">
    <property type="entry name" value="PRK00136.1"/>
    <property type="match status" value="1"/>
</dbReference>
<dbReference type="AlphaFoldDB" id="A0A1G2FGR6"/>
<dbReference type="FunFam" id="3.30.1370.30:FF:000002">
    <property type="entry name" value="30S ribosomal protein S8"/>
    <property type="match status" value="1"/>
</dbReference>
<evidence type="ECO:0000256" key="5">
    <source>
        <dbReference type="ARBA" id="ARBA00023274"/>
    </source>
</evidence>
<keyword evidence="2 7" id="KW-0699">rRNA-binding</keyword>
<reference evidence="9 10" key="1">
    <citation type="journal article" date="2016" name="Nat. Commun.">
        <title>Thousands of microbial genomes shed light on interconnected biogeochemical processes in an aquifer system.</title>
        <authorList>
            <person name="Anantharaman K."/>
            <person name="Brown C.T."/>
            <person name="Hug L.A."/>
            <person name="Sharon I."/>
            <person name="Castelle C.J."/>
            <person name="Probst A.J."/>
            <person name="Thomas B.C."/>
            <person name="Singh A."/>
            <person name="Wilkins M.J."/>
            <person name="Karaoz U."/>
            <person name="Brodie E.L."/>
            <person name="Williams K.H."/>
            <person name="Hubbard S.S."/>
            <person name="Banfield J.F."/>
        </authorList>
    </citation>
    <scope>NUCLEOTIDE SEQUENCE [LARGE SCALE GENOMIC DNA]</scope>
</reference>